<dbReference type="Proteomes" id="UP001054837">
    <property type="component" value="Unassembled WGS sequence"/>
</dbReference>
<proteinExistence type="predicted"/>
<sequence length="200" mass="21885">MSRFFHAFDSPSHSLFQESCSSHSGSRPSVRPPFLPRALPTPIGAMRDSGELHLPQLCHGRTTGFLGFFDILLSEWRNPGFGAPLGAADASAADLHLVVRVAALHSLGAQPGQDGGARETRSCEAFSLCEAVTDLMRRSVYRMRLRYSMNTKPSSVTLSNLSDLPATLTKSNQNSESAPYNARHTLKRDSYSIEEISDVF</sequence>
<name>A0AAV4R5E4_9ARAC</name>
<evidence type="ECO:0000313" key="2">
    <source>
        <dbReference type="Proteomes" id="UP001054837"/>
    </source>
</evidence>
<accession>A0AAV4R5E4</accession>
<evidence type="ECO:0000313" key="1">
    <source>
        <dbReference type="EMBL" id="GIY15536.1"/>
    </source>
</evidence>
<comment type="caution">
    <text evidence="1">The sequence shown here is derived from an EMBL/GenBank/DDBJ whole genome shotgun (WGS) entry which is preliminary data.</text>
</comment>
<gene>
    <name evidence="1" type="primary">AVEN_243451_1</name>
    <name evidence="1" type="ORF">CDAR_459312</name>
</gene>
<keyword evidence="2" id="KW-1185">Reference proteome</keyword>
<reference evidence="1 2" key="1">
    <citation type="submission" date="2021-06" db="EMBL/GenBank/DDBJ databases">
        <title>Caerostris darwini draft genome.</title>
        <authorList>
            <person name="Kono N."/>
            <person name="Arakawa K."/>
        </authorList>
    </citation>
    <scope>NUCLEOTIDE SEQUENCE [LARGE SCALE GENOMIC DNA]</scope>
</reference>
<dbReference type="EMBL" id="BPLQ01005536">
    <property type="protein sequence ID" value="GIY15536.1"/>
    <property type="molecule type" value="Genomic_DNA"/>
</dbReference>
<protein>
    <submittedName>
        <fullName evidence="1">Uncharacterized protein</fullName>
    </submittedName>
</protein>
<organism evidence="1 2">
    <name type="scientific">Caerostris darwini</name>
    <dbReference type="NCBI Taxonomy" id="1538125"/>
    <lineage>
        <taxon>Eukaryota</taxon>
        <taxon>Metazoa</taxon>
        <taxon>Ecdysozoa</taxon>
        <taxon>Arthropoda</taxon>
        <taxon>Chelicerata</taxon>
        <taxon>Arachnida</taxon>
        <taxon>Araneae</taxon>
        <taxon>Araneomorphae</taxon>
        <taxon>Entelegynae</taxon>
        <taxon>Araneoidea</taxon>
        <taxon>Araneidae</taxon>
        <taxon>Caerostris</taxon>
    </lineage>
</organism>
<dbReference type="AlphaFoldDB" id="A0AAV4R5E4"/>